<accession>A0A645HRB8</accession>
<gene>
    <name evidence="1" type="ORF">SDC9_189043</name>
</gene>
<comment type="caution">
    <text evidence="1">The sequence shown here is derived from an EMBL/GenBank/DDBJ whole genome shotgun (WGS) entry which is preliminary data.</text>
</comment>
<protein>
    <submittedName>
        <fullName evidence="1">Uncharacterized protein</fullName>
    </submittedName>
</protein>
<dbReference type="AlphaFoldDB" id="A0A645HRB8"/>
<evidence type="ECO:0000313" key="1">
    <source>
        <dbReference type="EMBL" id="MPN41497.1"/>
    </source>
</evidence>
<organism evidence="1">
    <name type="scientific">bioreactor metagenome</name>
    <dbReference type="NCBI Taxonomy" id="1076179"/>
    <lineage>
        <taxon>unclassified sequences</taxon>
        <taxon>metagenomes</taxon>
        <taxon>ecological metagenomes</taxon>
    </lineage>
</organism>
<dbReference type="EMBL" id="VSSQ01098592">
    <property type="protein sequence ID" value="MPN41497.1"/>
    <property type="molecule type" value="Genomic_DNA"/>
</dbReference>
<reference evidence="1" key="1">
    <citation type="submission" date="2019-08" db="EMBL/GenBank/DDBJ databases">
        <authorList>
            <person name="Kucharzyk K."/>
            <person name="Murdoch R.W."/>
            <person name="Higgins S."/>
            <person name="Loffler F."/>
        </authorList>
    </citation>
    <scope>NUCLEOTIDE SEQUENCE</scope>
</reference>
<proteinExistence type="predicted"/>
<sequence>MRAVSRFLGFSNGCPIRSHALLIKSHVIMGLSMPKAAFSPFPAMKFVTMPASAARQTIKKPSLFPKSSMMYPNTAPNAATTAAMPSGLLVRGTLTVIIPIIATAKFAARHNAHQTVPETDIRVGAFETGGGAPPLCVSAEAKTG</sequence>
<name>A0A645HRB8_9ZZZZ</name>